<feature type="transmembrane region" description="Helical" evidence="1">
    <location>
        <begin position="333"/>
        <end position="356"/>
    </location>
</feature>
<organism evidence="2 3">
    <name type="scientific">Melghirimyces profundicolus</name>
    <dbReference type="NCBI Taxonomy" id="1242148"/>
    <lineage>
        <taxon>Bacteria</taxon>
        <taxon>Bacillati</taxon>
        <taxon>Bacillota</taxon>
        <taxon>Bacilli</taxon>
        <taxon>Bacillales</taxon>
        <taxon>Thermoactinomycetaceae</taxon>
        <taxon>Melghirimyces</taxon>
    </lineage>
</organism>
<keyword evidence="1" id="KW-0812">Transmembrane</keyword>
<dbReference type="OrthoDB" id="138672at2"/>
<feature type="transmembrane region" description="Helical" evidence="1">
    <location>
        <begin position="451"/>
        <end position="477"/>
    </location>
</feature>
<protein>
    <submittedName>
        <fullName evidence="2">Putative ABC exporter</fullName>
    </submittedName>
</protein>
<feature type="transmembrane region" description="Helical" evidence="1">
    <location>
        <begin position="262"/>
        <end position="287"/>
    </location>
</feature>
<dbReference type="Proteomes" id="UP000244240">
    <property type="component" value="Unassembled WGS sequence"/>
</dbReference>
<evidence type="ECO:0000313" key="3">
    <source>
        <dbReference type="Proteomes" id="UP000244240"/>
    </source>
</evidence>
<feature type="transmembrane region" description="Helical" evidence="1">
    <location>
        <begin position="525"/>
        <end position="545"/>
    </location>
</feature>
<feature type="transmembrane region" description="Helical" evidence="1">
    <location>
        <begin position="420"/>
        <end position="445"/>
    </location>
</feature>
<keyword evidence="1" id="KW-0472">Membrane</keyword>
<comment type="caution">
    <text evidence="2">The sequence shown here is derived from an EMBL/GenBank/DDBJ whole genome shotgun (WGS) entry which is preliminary data.</text>
</comment>
<keyword evidence="1" id="KW-1133">Transmembrane helix</keyword>
<proteinExistence type="predicted"/>
<accession>A0A2T6BSV9</accession>
<evidence type="ECO:0000256" key="1">
    <source>
        <dbReference type="SAM" id="Phobius"/>
    </source>
</evidence>
<dbReference type="AlphaFoldDB" id="A0A2T6BSV9"/>
<feature type="transmembrane region" description="Helical" evidence="1">
    <location>
        <begin position="123"/>
        <end position="144"/>
    </location>
</feature>
<feature type="transmembrane region" description="Helical" evidence="1">
    <location>
        <begin position="37"/>
        <end position="59"/>
    </location>
</feature>
<dbReference type="EMBL" id="QBKR01000013">
    <property type="protein sequence ID" value="PTX59144.1"/>
    <property type="molecule type" value="Genomic_DNA"/>
</dbReference>
<dbReference type="InterPro" id="IPR031599">
    <property type="entry name" value="ABC_tran_2"/>
</dbReference>
<feature type="transmembrane region" description="Helical" evidence="1">
    <location>
        <begin position="376"/>
        <end position="399"/>
    </location>
</feature>
<evidence type="ECO:0000313" key="2">
    <source>
        <dbReference type="EMBL" id="PTX59144.1"/>
    </source>
</evidence>
<sequence>MKKWMTLFNLVLKDQFRLSVLRERYVVRKERLWEPALAILFFMMLIPAFIVIGAFYQAVYMGMQWAGHPEGFLILTVAGGQSVILMFGFFHGIGRLYFSKDSEALLALPVTPVQAFSSRMAGLWISEGLLLCLLTLPGFLVYGWSEDVGAGYYAKIAPALLLLPALPLSLAAILAMLFMRVTNLKRYRNLLRALGPFLGVMMGVGFQLFINSGRSDKLGEVKSAGAWLVGPGSLTETLTRYFPPVKWAADALGSPLFGAGGISWLLFLGVTLAAVGITVGVSGGMYYRGLIGGNEQRERGGHFRSVVDAALKKNPPFLALFRKEWRMLFRTPAFALQAVLGTLLFPVMMFLPTLWLHGDWQQNIDALNAIPFREEVLIWGGVAGVAFLTGVNGVAASSVSREGNLFALSKSLPVSAGVQVAAKWFLALVFTGFVTLLVTGMQWVVGGEGSVLIWTAFLGLSAGFLTTGLGVAINLLFPRLDWNTPQEAIRGGFNGLWLMLTQLVGGMLLAVVVWIFRMLSLPDYLIYSFILLVLVIANIGLFAGVRQFAEKRYRKIEC</sequence>
<feature type="transmembrane region" description="Helical" evidence="1">
    <location>
        <begin position="497"/>
        <end position="519"/>
    </location>
</feature>
<dbReference type="RefSeq" id="WP_108023893.1">
    <property type="nucleotide sequence ID" value="NZ_QBKR01000013.1"/>
</dbReference>
<reference evidence="2 3" key="1">
    <citation type="submission" date="2018-04" db="EMBL/GenBank/DDBJ databases">
        <title>Genomic Encyclopedia of Archaeal and Bacterial Type Strains, Phase II (KMG-II): from individual species to whole genera.</title>
        <authorList>
            <person name="Goeker M."/>
        </authorList>
    </citation>
    <scope>NUCLEOTIDE SEQUENCE [LARGE SCALE GENOMIC DNA]</scope>
    <source>
        <strain evidence="2 3">DSM 45787</strain>
    </source>
</reference>
<gene>
    <name evidence="2" type="ORF">C8P63_11389</name>
</gene>
<feature type="transmembrane region" description="Helical" evidence="1">
    <location>
        <begin position="190"/>
        <end position="210"/>
    </location>
</feature>
<name>A0A2T6BSV9_9BACL</name>
<feature type="transmembrane region" description="Helical" evidence="1">
    <location>
        <begin position="71"/>
        <end position="90"/>
    </location>
</feature>
<dbReference type="Pfam" id="PF16949">
    <property type="entry name" value="ABC_tran_2"/>
    <property type="match status" value="1"/>
</dbReference>
<keyword evidence="3" id="KW-1185">Reference proteome</keyword>
<feature type="transmembrane region" description="Helical" evidence="1">
    <location>
        <begin position="156"/>
        <end position="178"/>
    </location>
</feature>